<evidence type="ECO:0000313" key="1">
    <source>
        <dbReference type="Proteomes" id="UP000515154"/>
    </source>
</evidence>
<dbReference type="PANTHER" id="PTHR46060:SF1">
    <property type="entry name" value="MARINER MOS1 TRANSPOSASE-LIKE PROTEIN"/>
    <property type="match status" value="1"/>
</dbReference>
<evidence type="ECO:0000313" key="2">
    <source>
        <dbReference type="RefSeq" id="XP_029653805.1"/>
    </source>
</evidence>
<protein>
    <submittedName>
        <fullName evidence="2">Histone-lysine N-methyltransferase SETMAR-like</fullName>
    </submittedName>
</protein>
<reference evidence="2" key="1">
    <citation type="submission" date="2025-08" db="UniProtKB">
        <authorList>
            <consortium name="RefSeq"/>
        </authorList>
    </citation>
    <scope>IDENTIFICATION</scope>
</reference>
<dbReference type="RefSeq" id="XP_029653805.1">
    <property type="nucleotide sequence ID" value="XM_029797945.1"/>
</dbReference>
<dbReference type="GO" id="GO:0003676">
    <property type="term" value="F:nucleic acid binding"/>
    <property type="evidence" value="ECO:0007669"/>
    <property type="project" value="InterPro"/>
</dbReference>
<dbReference type="Proteomes" id="UP000515154">
    <property type="component" value="Unplaced"/>
</dbReference>
<gene>
    <name evidence="2" type="primary">LOC115226991</name>
</gene>
<dbReference type="AlphaFoldDB" id="A0A6P7TV67"/>
<name>A0A6P7TV67_9MOLL</name>
<organism evidence="1 2">
    <name type="scientific">Octopus sinensis</name>
    <name type="common">East Asian common octopus</name>
    <dbReference type="NCBI Taxonomy" id="2607531"/>
    <lineage>
        <taxon>Eukaryota</taxon>
        <taxon>Metazoa</taxon>
        <taxon>Spiralia</taxon>
        <taxon>Lophotrochozoa</taxon>
        <taxon>Mollusca</taxon>
        <taxon>Cephalopoda</taxon>
        <taxon>Coleoidea</taxon>
        <taxon>Octopodiformes</taxon>
        <taxon>Octopoda</taxon>
        <taxon>Incirrata</taxon>
        <taxon>Octopodidae</taxon>
        <taxon>Octopus</taxon>
    </lineage>
</organism>
<dbReference type="InterPro" id="IPR052709">
    <property type="entry name" value="Transposase-MT_Hybrid"/>
</dbReference>
<dbReference type="Gene3D" id="3.30.420.10">
    <property type="entry name" value="Ribonuclease H-like superfamily/Ribonuclease H"/>
    <property type="match status" value="1"/>
</dbReference>
<proteinExistence type="predicted"/>
<keyword evidence="1" id="KW-1185">Reference proteome</keyword>
<dbReference type="KEGG" id="osn:115226991"/>
<accession>A0A6P7TV67</accession>
<sequence>MSYNSHRLRKHQRIHHMVMDDRRLNANQIANGVLLHQDNALAHKPVVAMATVRDCSFELVDHLPYSPYLAPSDYFLFPTRKRHMTGKQYRTDNEVVSAVEDFLEGQDENFYTTGIQALQHRCKKCMDRSGDYIEKKNTFGQV</sequence>
<dbReference type="PANTHER" id="PTHR46060">
    <property type="entry name" value="MARINER MOS1 TRANSPOSASE-LIKE PROTEIN"/>
    <property type="match status" value="1"/>
</dbReference>
<dbReference type="InterPro" id="IPR036397">
    <property type="entry name" value="RNaseH_sf"/>
</dbReference>